<comment type="caution">
    <text evidence="2">The sequence shown here is derived from an EMBL/GenBank/DDBJ whole genome shotgun (WGS) entry which is preliminary data.</text>
</comment>
<dbReference type="InterPro" id="IPR002645">
    <property type="entry name" value="STAS_dom"/>
</dbReference>
<organism evidence="2 3">
    <name type="scientific">Pseudonocardia zijingensis</name>
    <dbReference type="NCBI Taxonomy" id="153376"/>
    <lineage>
        <taxon>Bacteria</taxon>
        <taxon>Bacillati</taxon>
        <taxon>Actinomycetota</taxon>
        <taxon>Actinomycetes</taxon>
        <taxon>Pseudonocardiales</taxon>
        <taxon>Pseudonocardiaceae</taxon>
        <taxon>Pseudonocardia</taxon>
    </lineage>
</organism>
<keyword evidence="3" id="KW-1185">Reference proteome</keyword>
<dbReference type="RefSeq" id="WP_343944173.1">
    <property type="nucleotide sequence ID" value="NZ_BAAAHP010000163.1"/>
</dbReference>
<dbReference type="Proteomes" id="UP001499967">
    <property type="component" value="Unassembled WGS sequence"/>
</dbReference>
<reference evidence="2 3" key="1">
    <citation type="journal article" date="2019" name="Int. J. Syst. Evol. Microbiol.">
        <title>The Global Catalogue of Microorganisms (GCM) 10K type strain sequencing project: providing services to taxonomists for standard genome sequencing and annotation.</title>
        <authorList>
            <consortium name="The Broad Institute Genomics Platform"/>
            <consortium name="The Broad Institute Genome Sequencing Center for Infectious Disease"/>
            <person name="Wu L."/>
            <person name="Ma J."/>
        </authorList>
    </citation>
    <scope>NUCLEOTIDE SEQUENCE [LARGE SCALE GENOMIC DNA]</scope>
    <source>
        <strain evidence="2 3">JCM 11117</strain>
    </source>
</reference>
<dbReference type="CDD" id="cd07043">
    <property type="entry name" value="STAS_anti-anti-sigma_factors"/>
    <property type="match status" value="1"/>
</dbReference>
<sequence length="130" mass="13622">MGADADGGEWAPRGRDSLVRLVHLRPAVPVVQVQGCLDHTTAPAVQKFVLEVLATSPWAVVLDLRALTDLAPDAVPALVELACVAGDADIGLYLVGTDPVVAHVLAAAGVHRLFEIHPDIDSALRTLGRP</sequence>
<protein>
    <recommendedName>
        <fullName evidence="1">STAS domain-containing protein</fullName>
    </recommendedName>
</protein>
<dbReference type="Gene3D" id="3.30.750.24">
    <property type="entry name" value="STAS domain"/>
    <property type="match status" value="1"/>
</dbReference>
<feature type="domain" description="STAS" evidence="1">
    <location>
        <begin position="18"/>
        <end position="127"/>
    </location>
</feature>
<dbReference type="Pfam" id="PF01740">
    <property type="entry name" value="STAS"/>
    <property type="match status" value="1"/>
</dbReference>
<accession>A0ABN1N6N7</accession>
<proteinExistence type="predicted"/>
<evidence type="ECO:0000313" key="3">
    <source>
        <dbReference type="Proteomes" id="UP001499967"/>
    </source>
</evidence>
<dbReference type="PROSITE" id="PS50801">
    <property type="entry name" value="STAS"/>
    <property type="match status" value="1"/>
</dbReference>
<evidence type="ECO:0000313" key="2">
    <source>
        <dbReference type="EMBL" id="GAA0895567.1"/>
    </source>
</evidence>
<dbReference type="SUPFAM" id="SSF52091">
    <property type="entry name" value="SpoIIaa-like"/>
    <property type="match status" value="1"/>
</dbReference>
<dbReference type="InterPro" id="IPR036513">
    <property type="entry name" value="STAS_dom_sf"/>
</dbReference>
<name>A0ABN1N6N7_9PSEU</name>
<gene>
    <name evidence="2" type="ORF">GCM10009559_51720</name>
</gene>
<dbReference type="EMBL" id="BAAAHP010000163">
    <property type="protein sequence ID" value="GAA0895567.1"/>
    <property type="molecule type" value="Genomic_DNA"/>
</dbReference>
<evidence type="ECO:0000259" key="1">
    <source>
        <dbReference type="PROSITE" id="PS50801"/>
    </source>
</evidence>